<feature type="non-terminal residue" evidence="2">
    <location>
        <position position="194"/>
    </location>
</feature>
<evidence type="ECO:0000313" key="2">
    <source>
        <dbReference type="EMBL" id="CAF4762188.1"/>
    </source>
</evidence>
<gene>
    <name evidence="2" type="ORF">UJA718_LOCUS39495</name>
</gene>
<accession>A0A821M734</accession>
<organism evidence="2 3">
    <name type="scientific">Rotaria socialis</name>
    <dbReference type="NCBI Taxonomy" id="392032"/>
    <lineage>
        <taxon>Eukaryota</taxon>
        <taxon>Metazoa</taxon>
        <taxon>Spiralia</taxon>
        <taxon>Gnathifera</taxon>
        <taxon>Rotifera</taxon>
        <taxon>Eurotatoria</taxon>
        <taxon>Bdelloidea</taxon>
        <taxon>Philodinida</taxon>
        <taxon>Philodinidae</taxon>
        <taxon>Rotaria</taxon>
    </lineage>
</organism>
<name>A0A821M734_9BILA</name>
<dbReference type="InterPro" id="IPR036116">
    <property type="entry name" value="FN3_sf"/>
</dbReference>
<dbReference type="PROSITE" id="PS50853">
    <property type="entry name" value="FN3"/>
    <property type="match status" value="1"/>
</dbReference>
<dbReference type="EMBL" id="CAJOBP010041936">
    <property type="protein sequence ID" value="CAF4762188.1"/>
    <property type="molecule type" value="Genomic_DNA"/>
</dbReference>
<sequence length="194" mass="22202">ISDYSRSTNFIRTKESAPLVQPAIDYILTTQPCQIDIYLKDLDSIDNNTRLKVLMKPMSNEETFQTSYHSINEDYSIHLDNLCQNSNINETHVLYVCLSNTVGDGPLSFARYFHIQSPAPLNISVNSMNVSVLSPREILVQWNISQILSSINYRIRWVAANETDKEKSLIASYNESMVILDNLIPFTTYKIMIN</sequence>
<evidence type="ECO:0000313" key="3">
    <source>
        <dbReference type="Proteomes" id="UP000663873"/>
    </source>
</evidence>
<feature type="non-terminal residue" evidence="2">
    <location>
        <position position="1"/>
    </location>
</feature>
<dbReference type="SUPFAM" id="SSF49265">
    <property type="entry name" value="Fibronectin type III"/>
    <property type="match status" value="1"/>
</dbReference>
<keyword evidence="3" id="KW-1185">Reference proteome</keyword>
<dbReference type="InterPro" id="IPR003961">
    <property type="entry name" value="FN3_dom"/>
</dbReference>
<dbReference type="Gene3D" id="2.60.40.10">
    <property type="entry name" value="Immunoglobulins"/>
    <property type="match status" value="1"/>
</dbReference>
<dbReference type="InterPro" id="IPR013783">
    <property type="entry name" value="Ig-like_fold"/>
</dbReference>
<dbReference type="CDD" id="cd00063">
    <property type="entry name" value="FN3"/>
    <property type="match status" value="1"/>
</dbReference>
<feature type="domain" description="Fibronectin type-III" evidence="1">
    <location>
        <begin position="119"/>
        <end position="194"/>
    </location>
</feature>
<proteinExistence type="predicted"/>
<dbReference type="Proteomes" id="UP000663873">
    <property type="component" value="Unassembled WGS sequence"/>
</dbReference>
<dbReference type="AlphaFoldDB" id="A0A821M734"/>
<comment type="caution">
    <text evidence="2">The sequence shown here is derived from an EMBL/GenBank/DDBJ whole genome shotgun (WGS) entry which is preliminary data.</text>
</comment>
<evidence type="ECO:0000259" key="1">
    <source>
        <dbReference type="PROSITE" id="PS50853"/>
    </source>
</evidence>
<protein>
    <recommendedName>
        <fullName evidence="1">Fibronectin type-III domain-containing protein</fullName>
    </recommendedName>
</protein>
<reference evidence="2" key="1">
    <citation type="submission" date="2021-02" db="EMBL/GenBank/DDBJ databases">
        <authorList>
            <person name="Nowell W R."/>
        </authorList>
    </citation>
    <scope>NUCLEOTIDE SEQUENCE</scope>
</reference>